<keyword evidence="2" id="KW-0808">Transferase</keyword>
<keyword evidence="3" id="KW-1185">Reference proteome</keyword>
<feature type="region of interest" description="Disordered" evidence="1">
    <location>
        <begin position="51"/>
        <end position="73"/>
    </location>
</feature>
<proteinExistence type="predicted"/>
<dbReference type="RefSeq" id="XP_003879684.1">
    <property type="nucleotide sequence ID" value="XM_003879635.1"/>
</dbReference>
<dbReference type="EMBL" id="FR823380">
    <property type="protein sequence ID" value="CBZ49649.1"/>
    <property type="molecule type" value="Genomic_DNA"/>
</dbReference>
<evidence type="ECO:0000313" key="2">
    <source>
        <dbReference type="EMBL" id="CBZ49649.1"/>
    </source>
</evidence>
<evidence type="ECO:0000256" key="1">
    <source>
        <dbReference type="SAM" id="MobiDB-lite"/>
    </source>
</evidence>
<evidence type="ECO:0000313" key="3">
    <source>
        <dbReference type="Proteomes" id="UP000007494"/>
    </source>
</evidence>
<gene>
    <name evidence="2" type="ORF">NCLIV_001390</name>
</gene>
<feature type="compositionally biased region" description="Low complexity" evidence="1">
    <location>
        <begin position="16"/>
        <end position="32"/>
    </location>
</feature>
<keyword evidence="2" id="KW-0032">Aminotransferase</keyword>
<name>F0V7F8_NEOCL</name>
<dbReference type="GO" id="GO:0008483">
    <property type="term" value="F:transaminase activity"/>
    <property type="evidence" value="ECO:0007669"/>
    <property type="project" value="UniProtKB-KW"/>
</dbReference>
<reference evidence="3" key="1">
    <citation type="journal article" date="2012" name="PLoS Pathog.">
        <title>Comparative genomics of the apicomplexan parasites Toxoplasma gondii and Neospora caninum: Coccidia differing in host range and transmission strategy.</title>
        <authorList>
            <person name="Reid A.J."/>
            <person name="Vermont S.J."/>
            <person name="Cotton J.A."/>
            <person name="Harris D."/>
            <person name="Hill-Cawthorne G.A."/>
            <person name="Konen-Waisman S."/>
            <person name="Latham S.M."/>
            <person name="Mourier T."/>
            <person name="Norton R."/>
            <person name="Quail M.A."/>
            <person name="Sanders M."/>
            <person name="Shanmugam D."/>
            <person name="Sohal A."/>
            <person name="Wasmuth J.D."/>
            <person name="Brunk B."/>
            <person name="Grigg M.E."/>
            <person name="Howard J.C."/>
            <person name="Parkinson J."/>
            <person name="Roos D.S."/>
            <person name="Trees A.J."/>
            <person name="Berriman M."/>
            <person name="Pain A."/>
            <person name="Wastling J.M."/>
        </authorList>
    </citation>
    <scope>NUCLEOTIDE SEQUENCE [LARGE SCALE GENOMIC DNA]</scope>
    <source>
        <strain evidence="3">Liverpool</strain>
    </source>
</reference>
<dbReference type="AlphaFoldDB" id="F0V7F8"/>
<dbReference type="InParanoid" id="F0V7F8"/>
<protein>
    <submittedName>
        <fullName evidence="2">Conserved putative aminotransferase class V domain-containing protein</fullName>
    </submittedName>
</protein>
<accession>F0V7F8</accession>
<dbReference type="Proteomes" id="UP000007494">
    <property type="component" value="Chromosome Ia"/>
</dbReference>
<feature type="compositionally biased region" description="Low complexity" evidence="1">
    <location>
        <begin position="51"/>
        <end position="68"/>
    </location>
</feature>
<dbReference type="GeneID" id="13440617"/>
<sequence>MRDLRRLETSIRHTLHSLSSSSSPCRPPSTSHGAPLFELSRTCETWISSLPPARSSLSSSASPASSSSCDNAPATRRFTSAACRVRFGYISSLSGRRRAASLARRRCRRALLDAFPLGQ</sequence>
<dbReference type="VEuPathDB" id="ToxoDB:NCLIV_001390"/>
<feature type="region of interest" description="Disordered" evidence="1">
    <location>
        <begin position="14"/>
        <end position="33"/>
    </location>
</feature>
<organism evidence="2 3">
    <name type="scientific">Neospora caninum (strain Liverpool)</name>
    <dbReference type="NCBI Taxonomy" id="572307"/>
    <lineage>
        <taxon>Eukaryota</taxon>
        <taxon>Sar</taxon>
        <taxon>Alveolata</taxon>
        <taxon>Apicomplexa</taxon>
        <taxon>Conoidasida</taxon>
        <taxon>Coccidia</taxon>
        <taxon>Eucoccidiorida</taxon>
        <taxon>Eimeriorina</taxon>
        <taxon>Sarcocystidae</taxon>
        <taxon>Neospora</taxon>
    </lineage>
</organism>